<dbReference type="OrthoDB" id="146925at2"/>
<evidence type="ECO:0000313" key="3">
    <source>
        <dbReference type="EMBL" id="GCE10697.1"/>
    </source>
</evidence>
<dbReference type="CDD" id="cd19088">
    <property type="entry name" value="AKR_AKR13B1"/>
    <property type="match status" value="1"/>
</dbReference>
<dbReference type="Pfam" id="PF00248">
    <property type="entry name" value="Aldo_ket_red"/>
    <property type="match status" value="1"/>
</dbReference>
<organism evidence="3 4">
    <name type="scientific">Tengunoibacter tsumagoiensis</name>
    <dbReference type="NCBI Taxonomy" id="2014871"/>
    <lineage>
        <taxon>Bacteria</taxon>
        <taxon>Bacillati</taxon>
        <taxon>Chloroflexota</taxon>
        <taxon>Ktedonobacteria</taxon>
        <taxon>Ktedonobacterales</taxon>
        <taxon>Dictyobacteraceae</taxon>
        <taxon>Tengunoibacter</taxon>
    </lineage>
</organism>
<dbReference type="PANTHER" id="PTHR43625">
    <property type="entry name" value="AFLATOXIN B1 ALDEHYDE REDUCTASE"/>
    <property type="match status" value="1"/>
</dbReference>
<dbReference type="Proteomes" id="UP000287352">
    <property type="component" value="Unassembled WGS sequence"/>
</dbReference>
<dbReference type="GO" id="GO:0005737">
    <property type="term" value="C:cytoplasm"/>
    <property type="evidence" value="ECO:0007669"/>
    <property type="project" value="TreeGrafter"/>
</dbReference>
<sequence length="295" mass="31929">MTSYPSNQHQPLAAASAGTVTVGNDIIVNRIGFGTMRLPGPGVWGEPANPTEAKKVLQRAVELGVNFIDTAAYYGPDVANRLIVEALYPYPENLIIATKVGAKRGEDKSWNADMRPENIKAACEENLRQLRLEQLHLVHCRYMTKDVPFAESVGALADLQREGKIRHVGVSNVTLEQLVEAQSITQIASVQNLYNLEHRSHEDVLQACTEQGIIFTPFFPLAMGKLGQTGGPLTAIAQHHHATPAQIALAWLLALSPMMLAIPGTSSQHHLEENIAGAAIHLTPSECATIESALA</sequence>
<keyword evidence="1" id="KW-0560">Oxidoreductase</keyword>
<feature type="domain" description="NADP-dependent oxidoreductase" evidence="2">
    <location>
        <begin position="30"/>
        <end position="293"/>
    </location>
</feature>
<dbReference type="InterPro" id="IPR020471">
    <property type="entry name" value="AKR"/>
</dbReference>
<dbReference type="RefSeq" id="WP_126578279.1">
    <property type="nucleotide sequence ID" value="NZ_BIFR01000001.1"/>
</dbReference>
<dbReference type="SUPFAM" id="SSF51430">
    <property type="entry name" value="NAD(P)-linked oxidoreductase"/>
    <property type="match status" value="1"/>
</dbReference>
<dbReference type="GO" id="GO:0016491">
    <property type="term" value="F:oxidoreductase activity"/>
    <property type="evidence" value="ECO:0007669"/>
    <property type="project" value="UniProtKB-KW"/>
</dbReference>
<dbReference type="InterPro" id="IPR023210">
    <property type="entry name" value="NADP_OxRdtase_dom"/>
</dbReference>
<proteinExistence type="predicted"/>
<dbReference type="InterPro" id="IPR050791">
    <property type="entry name" value="Aldo-Keto_reductase"/>
</dbReference>
<dbReference type="PANTHER" id="PTHR43625:SF40">
    <property type="entry name" value="ALDO-KETO REDUCTASE YAKC [NADP(+)]"/>
    <property type="match status" value="1"/>
</dbReference>
<dbReference type="Gene3D" id="3.20.20.100">
    <property type="entry name" value="NADP-dependent oxidoreductase domain"/>
    <property type="match status" value="1"/>
</dbReference>
<evidence type="ECO:0000259" key="2">
    <source>
        <dbReference type="Pfam" id="PF00248"/>
    </source>
</evidence>
<comment type="caution">
    <text evidence="3">The sequence shown here is derived from an EMBL/GenBank/DDBJ whole genome shotgun (WGS) entry which is preliminary data.</text>
</comment>
<name>A0A401ZV33_9CHLR</name>
<gene>
    <name evidence="3" type="ORF">KTT_05560</name>
</gene>
<dbReference type="EMBL" id="BIFR01000001">
    <property type="protein sequence ID" value="GCE10697.1"/>
    <property type="molecule type" value="Genomic_DNA"/>
</dbReference>
<evidence type="ECO:0000313" key="4">
    <source>
        <dbReference type="Proteomes" id="UP000287352"/>
    </source>
</evidence>
<keyword evidence="4" id="KW-1185">Reference proteome</keyword>
<dbReference type="PRINTS" id="PR00069">
    <property type="entry name" value="ALDKETRDTASE"/>
</dbReference>
<dbReference type="NCBIfam" id="NF007695">
    <property type="entry name" value="PRK10376.1"/>
    <property type="match status" value="1"/>
</dbReference>
<evidence type="ECO:0000256" key="1">
    <source>
        <dbReference type="ARBA" id="ARBA00023002"/>
    </source>
</evidence>
<dbReference type="InterPro" id="IPR036812">
    <property type="entry name" value="NAD(P)_OxRdtase_dom_sf"/>
</dbReference>
<reference evidence="4" key="1">
    <citation type="submission" date="2018-12" db="EMBL/GenBank/DDBJ databases">
        <title>Tengunoibacter tsumagoiensis gen. nov., sp. nov., Dictyobacter kobayashii sp. nov., D. alpinus sp. nov., and D. joshuensis sp. nov. and description of Dictyobacteraceae fam. nov. within the order Ktedonobacterales isolated from Tengu-no-mugimeshi.</title>
        <authorList>
            <person name="Wang C.M."/>
            <person name="Zheng Y."/>
            <person name="Sakai Y."/>
            <person name="Toyoda A."/>
            <person name="Minakuchi Y."/>
            <person name="Abe K."/>
            <person name="Yokota A."/>
            <person name="Yabe S."/>
        </authorList>
    </citation>
    <scope>NUCLEOTIDE SEQUENCE [LARGE SCALE GENOMIC DNA]</scope>
    <source>
        <strain evidence="4">Uno3</strain>
    </source>
</reference>
<accession>A0A401ZV33</accession>
<protein>
    <submittedName>
        <fullName evidence="3">Oxidoreductase</fullName>
    </submittedName>
</protein>
<dbReference type="AlphaFoldDB" id="A0A401ZV33"/>